<reference evidence="1 2" key="2">
    <citation type="submission" date="2018-11" db="EMBL/GenBank/DDBJ databases">
        <authorList>
            <consortium name="Pathogen Informatics"/>
        </authorList>
    </citation>
    <scope>NUCLEOTIDE SEQUENCE [LARGE SCALE GENOMIC DNA]</scope>
</reference>
<reference evidence="3" key="1">
    <citation type="submission" date="2017-02" db="UniProtKB">
        <authorList>
            <consortium name="WormBaseParasite"/>
        </authorList>
    </citation>
    <scope>IDENTIFICATION</scope>
</reference>
<accession>A0A0N4YKQ7</accession>
<evidence type="ECO:0000313" key="1">
    <source>
        <dbReference type="EMBL" id="VDL81301.1"/>
    </source>
</evidence>
<protein>
    <submittedName>
        <fullName evidence="3">Flagellar biosynthesis protein FlgA</fullName>
    </submittedName>
</protein>
<organism evidence="3">
    <name type="scientific">Nippostrongylus brasiliensis</name>
    <name type="common">Rat hookworm</name>
    <dbReference type="NCBI Taxonomy" id="27835"/>
    <lineage>
        <taxon>Eukaryota</taxon>
        <taxon>Metazoa</taxon>
        <taxon>Ecdysozoa</taxon>
        <taxon>Nematoda</taxon>
        <taxon>Chromadorea</taxon>
        <taxon>Rhabditida</taxon>
        <taxon>Rhabditina</taxon>
        <taxon>Rhabditomorpha</taxon>
        <taxon>Strongyloidea</taxon>
        <taxon>Heligmosomidae</taxon>
        <taxon>Nippostrongylus</taxon>
    </lineage>
</organism>
<dbReference type="EMBL" id="UYSL01022885">
    <property type="protein sequence ID" value="VDL81301.1"/>
    <property type="molecule type" value="Genomic_DNA"/>
</dbReference>
<evidence type="ECO:0000313" key="2">
    <source>
        <dbReference type="Proteomes" id="UP000271162"/>
    </source>
</evidence>
<proteinExistence type="predicted"/>
<evidence type="ECO:0000313" key="3">
    <source>
        <dbReference type="WBParaSite" id="NBR_0001764301-mRNA-1"/>
    </source>
</evidence>
<dbReference type="Proteomes" id="UP000271162">
    <property type="component" value="Unassembled WGS sequence"/>
</dbReference>
<sequence length="79" mass="8554">MFSIKTLLTGAQLRRVPAVNRMANLSMSGHQLWLVAFIQLMINRRGAQSQQTSAVSVRDGSELLVAVAAGDRLAAMDGR</sequence>
<gene>
    <name evidence="1" type="ORF">NBR_LOCUS17644</name>
</gene>
<name>A0A0N4YKQ7_NIPBR</name>
<keyword evidence="2" id="KW-1185">Reference proteome</keyword>
<dbReference type="AlphaFoldDB" id="A0A0N4YKQ7"/>
<dbReference type="WBParaSite" id="NBR_0001764301-mRNA-1">
    <property type="protein sequence ID" value="NBR_0001764301-mRNA-1"/>
    <property type="gene ID" value="NBR_0001764301"/>
</dbReference>